<feature type="domain" description="C2" evidence="8">
    <location>
        <begin position="418"/>
        <end position="538"/>
    </location>
</feature>
<feature type="compositionally biased region" description="Basic and acidic residues" evidence="7">
    <location>
        <begin position="178"/>
        <end position="195"/>
    </location>
</feature>
<feature type="domain" description="EF-hand" evidence="10">
    <location>
        <begin position="125"/>
        <end position="160"/>
    </location>
</feature>
<dbReference type="Gene3D" id="1.10.220.150">
    <property type="entry name" value="Arf GTPase activating protein"/>
    <property type="match status" value="1"/>
</dbReference>
<dbReference type="InterPro" id="IPR044518">
    <property type="entry name" value="ARF_GAP_AGD11/12/13"/>
</dbReference>
<feature type="domain" description="Arf-GAP" evidence="9">
    <location>
        <begin position="246"/>
        <end position="369"/>
    </location>
</feature>
<feature type="region of interest" description="Disordered" evidence="7">
    <location>
        <begin position="162"/>
        <end position="243"/>
    </location>
</feature>
<dbReference type="PANTHER" id="PTHR46220:SF1">
    <property type="entry name" value="ADP-RIBOSYLATION FACTOR GTPASE-ACTIVATING PROTEIN AGD12"/>
    <property type="match status" value="1"/>
</dbReference>
<dbReference type="InterPro" id="IPR037278">
    <property type="entry name" value="ARFGAP/RecO"/>
</dbReference>
<dbReference type="SUPFAM" id="SSF57863">
    <property type="entry name" value="ArfGap/RecO-like zinc finger"/>
    <property type="match status" value="1"/>
</dbReference>
<keyword evidence="1" id="KW-0343">GTPase activation</keyword>
<accession>A0A8K1FJG9</accession>
<dbReference type="Gene3D" id="2.60.40.150">
    <property type="entry name" value="C2 domain"/>
    <property type="match status" value="1"/>
</dbReference>
<evidence type="ECO:0000256" key="7">
    <source>
        <dbReference type="SAM" id="MobiDB-lite"/>
    </source>
</evidence>
<protein>
    <submittedName>
        <fullName evidence="11">Uncharacterized protein</fullName>
    </submittedName>
</protein>
<dbReference type="OrthoDB" id="10266696at2759"/>
<name>A0A8K1FJG9_PYTOL</name>
<evidence type="ECO:0000313" key="11">
    <source>
        <dbReference type="EMBL" id="TMW66060.1"/>
    </source>
</evidence>
<comment type="caution">
    <text evidence="11">The sequence shown here is derived from an EMBL/GenBank/DDBJ whole genome shotgun (WGS) entry which is preliminary data.</text>
</comment>
<evidence type="ECO:0000259" key="10">
    <source>
        <dbReference type="PROSITE" id="PS50222"/>
    </source>
</evidence>
<feature type="domain" description="EF-hand" evidence="10">
    <location>
        <begin position="89"/>
        <end position="124"/>
    </location>
</feature>
<dbReference type="FunFam" id="1.10.220.150:FF:000009">
    <property type="entry name" value="stromal membrane-associated protein 1 isoform X1"/>
    <property type="match status" value="1"/>
</dbReference>
<reference evidence="11" key="1">
    <citation type="submission" date="2019-03" db="EMBL/GenBank/DDBJ databases">
        <title>Long read genome sequence of the mycoparasitic Pythium oligandrum ATCC 38472 isolated from sugarbeet rhizosphere.</title>
        <authorList>
            <person name="Gaulin E."/>
        </authorList>
    </citation>
    <scope>NUCLEOTIDE SEQUENCE</scope>
    <source>
        <strain evidence="11">ATCC 38472_TT</strain>
    </source>
</reference>
<dbReference type="InterPro" id="IPR011992">
    <property type="entry name" value="EF-hand-dom_pair"/>
</dbReference>
<feature type="compositionally biased region" description="Low complexity" evidence="7">
    <location>
        <begin position="415"/>
        <end position="429"/>
    </location>
</feature>
<keyword evidence="2" id="KW-0479">Metal-binding</keyword>
<dbReference type="GO" id="GO:0005096">
    <property type="term" value="F:GTPase activator activity"/>
    <property type="evidence" value="ECO:0007669"/>
    <property type="project" value="UniProtKB-KW"/>
</dbReference>
<dbReference type="CDD" id="cd08204">
    <property type="entry name" value="ArfGap"/>
    <property type="match status" value="1"/>
</dbReference>
<dbReference type="SMART" id="SM00054">
    <property type="entry name" value="EFh"/>
    <property type="match status" value="3"/>
</dbReference>
<dbReference type="Gene3D" id="1.10.238.10">
    <property type="entry name" value="EF-hand"/>
    <property type="match status" value="1"/>
</dbReference>
<dbReference type="PROSITE" id="PS50004">
    <property type="entry name" value="C2"/>
    <property type="match status" value="1"/>
</dbReference>
<dbReference type="GO" id="GO:0005543">
    <property type="term" value="F:phospholipid binding"/>
    <property type="evidence" value="ECO:0007669"/>
    <property type="project" value="InterPro"/>
</dbReference>
<dbReference type="GO" id="GO:0008270">
    <property type="term" value="F:zinc ion binding"/>
    <property type="evidence" value="ECO:0007669"/>
    <property type="project" value="UniProtKB-KW"/>
</dbReference>
<dbReference type="InterPro" id="IPR038508">
    <property type="entry name" value="ArfGAP_dom_sf"/>
</dbReference>
<dbReference type="InterPro" id="IPR018247">
    <property type="entry name" value="EF_Hand_1_Ca_BS"/>
</dbReference>
<dbReference type="PROSITE" id="PS50115">
    <property type="entry name" value="ARFGAP"/>
    <property type="match status" value="1"/>
</dbReference>
<dbReference type="Pfam" id="PF01412">
    <property type="entry name" value="ArfGap"/>
    <property type="match status" value="1"/>
</dbReference>
<evidence type="ECO:0000256" key="5">
    <source>
        <dbReference type="ARBA" id="ARBA00022837"/>
    </source>
</evidence>
<dbReference type="SMART" id="SM00239">
    <property type="entry name" value="C2"/>
    <property type="match status" value="1"/>
</dbReference>
<evidence type="ECO:0000313" key="12">
    <source>
        <dbReference type="Proteomes" id="UP000794436"/>
    </source>
</evidence>
<evidence type="ECO:0000259" key="8">
    <source>
        <dbReference type="PROSITE" id="PS50004"/>
    </source>
</evidence>
<feature type="compositionally biased region" description="Basic and acidic residues" evidence="7">
    <location>
        <begin position="213"/>
        <end position="234"/>
    </location>
</feature>
<dbReference type="CDD" id="cd00051">
    <property type="entry name" value="EFh"/>
    <property type="match status" value="1"/>
</dbReference>
<evidence type="ECO:0000256" key="1">
    <source>
        <dbReference type="ARBA" id="ARBA00022468"/>
    </source>
</evidence>
<keyword evidence="12" id="KW-1185">Reference proteome</keyword>
<dbReference type="SUPFAM" id="SSF47473">
    <property type="entry name" value="EF-hand"/>
    <property type="match status" value="1"/>
</dbReference>
<evidence type="ECO:0000256" key="3">
    <source>
        <dbReference type="ARBA" id="ARBA00022771"/>
    </source>
</evidence>
<dbReference type="PROSITE" id="PS00018">
    <property type="entry name" value="EF_HAND_1"/>
    <property type="match status" value="1"/>
</dbReference>
<dbReference type="InterPro" id="IPR002048">
    <property type="entry name" value="EF_hand_dom"/>
</dbReference>
<dbReference type="InterPro" id="IPR000008">
    <property type="entry name" value="C2_dom"/>
</dbReference>
<dbReference type="InterPro" id="IPR035892">
    <property type="entry name" value="C2_domain_sf"/>
</dbReference>
<dbReference type="GO" id="GO:0005509">
    <property type="term" value="F:calcium ion binding"/>
    <property type="evidence" value="ECO:0007669"/>
    <property type="project" value="InterPro"/>
</dbReference>
<sequence>MLTMERGEQEHRGYLRECFALADAENRGYLRWKELKCAVAAALGIRPSKLVLAQLFEKQITMSESDLKQLKVDRETFVATLMPRMRKADLLDDVRRSFKAFDLRSEGFISFQSFQRACASVFPHLSSETQFRMFQAADRDRDGRVTYHDFETMYLVAMQLQAQEPRHAHNTKKQLTTPRDDAAAEKEERPVRHGEMSMSNQRNEVILESPRSLFDRKTTASNQQREEESRAKQDDVEEEEDDATIKQRLKEAMERPENANCADCNAPSPKWASVTHGCLICTQCAGVHRSLGVHVSFVLSCTLDKWTIAQLRLLEATGNDTLNETLEFSVPDEFQKPHADSGRTERERFIRAKYEHELFKSSPGKTKKRAVPCSSSASSSSSSPTKESEGEATNQSIRKSSDLSSTGGQRKSVISGVPSSTGTTSNGPSGAGMIEYVGVLVIELQEGVDLAAMDINDKSDPYVIFRLGEQTISSNKVHNDVNPRWNQTLMLSWDGTSPLIAEVYDVNTITTDRFMGSVVIDGDSMQPLLEESLQNDTPKEIEALYQLLMPRIWAKNFGEHMVAGAEGMTKGIYRGITGVWKDPIKGAKEKGIEGFAKGVGTGVAGVVYRPIKGLGTMVKETARSVGMTRKRSTDASEDLVPAGCLRLKLHLQRF</sequence>
<feature type="region of interest" description="Disordered" evidence="7">
    <location>
        <begin position="360"/>
        <end position="429"/>
    </location>
</feature>
<keyword evidence="4" id="KW-0862">Zinc</keyword>
<dbReference type="Proteomes" id="UP000794436">
    <property type="component" value="Unassembled WGS sequence"/>
</dbReference>
<dbReference type="Pfam" id="PF13499">
    <property type="entry name" value="EF-hand_7"/>
    <property type="match status" value="1"/>
</dbReference>
<dbReference type="PANTHER" id="PTHR46220">
    <property type="entry name" value="ADP-RIBOSYLATION FACTOR GTPASE-ACTIVATING PROTEIN AGD12"/>
    <property type="match status" value="1"/>
</dbReference>
<dbReference type="InterPro" id="IPR001164">
    <property type="entry name" value="ArfGAP_dom"/>
</dbReference>
<feature type="compositionally biased region" description="Low complexity" evidence="7">
    <location>
        <begin position="374"/>
        <end position="383"/>
    </location>
</feature>
<dbReference type="PRINTS" id="PR00405">
    <property type="entry name" value="REVINTRACTNG"/>
</dbReference>
<evidence type="ECO:0000256" key="4">
    <source>
        <dbReference type="ARBA" id="ARBA00022833"/>
    </source>
</evidence>
<dbReference type="PROSITE" id="PS50222">
    <property type="entry name" value="EF_HAND_2"/>
    <property type="match status" value="2"/>
</dbReference>
<organism evidence="11 12">
    <name type="scientific">Pythium oligandrum</name>
    <name type="common">Mycoparasitic fungus</name>
    <dbReference type="NCBI Taxonomy" id="41045"/>
    <lineage>
        <taxon>Eukaryota</taxon>
        <taxon>Sar</taxon>
        <taxon>Stramenopiles</taxon>
        <taxon>Oomycota</taxon>
        <taxon>Peronosporomycetes</taxon>
        <taxon>Pythiales</taxon>
        <taxon>Pythiaceae</taxon>
        <taxon>Pythium</taxon>
    </lineage>
</organism>
<dbReference type="SUPFAM" id="SSF49562">
    <property type="entry name" value="C2 domain (Calcium/lipid-binding domain, CaLB)"/>
    <property type="match status" value="1"/>
</dbReference>
<dbReference type="EMBL" id="SPLM01000036">
    <property type="protein sequence ID" value="TMW66060.1"/>
    <property type="molecule type" value="Genomic_DNA"/>
</dbReference>
<evidence type="ECO:0000256" key="2">
    <source>
        <dbReference type="ARBA" id="ARBA00022723"/>
    </source>
</evidence>
<dbReference type="SMART" id="SM00105">
    <property type="entry name" value="ArfGap"/>
    <property type="match status" value="1"/>
</dbReference>
<keyword evidence="3 6" id="KW-0863">Zinc-finger</keyword>
<feature type="compositionally biased region" description="Polar residues" evidence="7">
    <location>
        <begin position="391"/>
        <end position="409"/>
    </location>
</feature>
<gene>
    <name evidence="11" type="ORF">Poli38472_003825</name>
</gene>
<dbReference type="AlphaFoldDB" id="A0A8K1FJG9"/>
<keyword evidence="5" id="KW-0106">Calcium</keyword>
<dbReference type="Pfam" id="PF00168">
    <property type="entry name" value="C2"/>
    <property type="match status" value="1"/>
</dbReference>
<evidence type="ECO:0000259" key="9">
    <source>
        <dbReference type="PROSITE" id="PS50115"/>
    </source>
</evidence>
<evidence type="ECO:0000256" key="6">
    <source>
        <dbReference type="PROSITE-ProRule" id="PRU00288"/>
    </source>
</evidence>
<proteinExistence type="predicted"/>